<name>A0ACC3A0F9_9EURO</name>
<evidence type="ECO:0000313" key="2">
    <source>
        <dbReference type="Proteomes" id="UP001172386"/>
    </source>
</evidence>
<comment type="caution">
    <text evidence="1">The sequence shown here is derived from an EMBL/GenBank/DDBJ whole genome shotgun (WGS) entry which is preliminary data.</text>
</comment>
<proteinExistence type="predicted"/>
<dbReference type="Proteomes" id="UP001172386">
    <property type="component" value="Unassembled WGS sequence"/>
</dbReference>
<reference evidence="1" key="1">
    <citation type="submission" date="2022-10" db="EMBL/GenBank/DDBJ databases">
        <title>Culturing micro-colonial fungi from biological soil crusts in the Mojave desert and describing Neophaeococcomyces mojavensis, and introducing the new genera and species Taxawa tesnikishii.</title>
        <authorList>
            <person name="Kurbessoian T."/>
            <person name="Stajich J.E."/>
        </authorList>
    </citation>
    <scope>NUCLEOTIDE SEQUENCE</scope>
    <source>
        <strain evidence="1">JES_112</strain>
    </source>
</reference>
<sequence>MSATVTTTTLGTSNLRGSSRQTRINPARTSRNARPTLRQNSLLSNPASVQGAPVPEPHGFYPAITHFTDAITALPRDFRRHTSLLKEVDAKAWTLEENLQRLLTECLHERQTRPITSAAHTVAGSSSSIAGDAPIASAANSVNGMVLDTASQYSNVSVDPDLQRRRQLYAALRNNLMQMMMPLDEKNHVISNANEELSRHTRRQDEIWPHIADEISEETRLGSLRHWALTDLNPTKKAQAAATRGRDAAASLALPHDTDIAERSERRREAILAKKQKTAQQQVASDADDRAVPRKGAGAGKKKTTANNTDYVEIMDSADLHIVNPANIKYKGKPAYPKAAKAHLERQASQAASGGIAMSRENSQQENSKKRKAPAAPTTLARKRYVAGNVAFLICTANMPHRIHPTTQESPKLAHSPLAGTFGKDAHKRSPALTTARPVNGRGRQNSGQVADASNRPSSSASRRNGVTANAAELDRVALATGKTPAEIKHTMRETINSKGEKMLEEDVPDHVENRIRGGILLERSASKSSQLKKEANLSDETVGRRIASPRLSAAAMVESARGEKNSRGKALKTSTPVAGTFAEAESESTAEATSTAENGSESAPKLKRPARPRMKDHHGLHDSLSPKGLPTKRMHKKNGSYSLAAALNPPRNTKDREDETPVAERKGTGSRANSRSTKNTSTSDTAREGRNASSTPKIGGPATELVDEPDSLPSATSDDAKTHHAPSRRQSSKQIHNASSSSYFDVKPPTSNPRNTTTAISPPTSRPGTANADNTLKHHDSLGSPGPEEAEGEPETNADADAEEEEEEEEEEDPNEQRYCYCNGVSYGEMVACDNESCAREWFHLECTGLRSLPPARSMWYCDECKGMMVK</sequence>
<keyword evidence="2" id="KW-1185">Reference proteome</keyword>
<organism evidence="1 2">
    <name type="scientific">Neophaeococcomyces mojaviensis</name>
    <dbReference type="NCBI Taxonomy" id="3383035"/>
    <lineage>
        <taxon>Eukaryota</taxon>
        <taxon>Fungi</taxon>
        <taxon>Dikarya</taxon>
        <taxon>Ascomycota</taxon>
        <taxon>Pezizomycotina</taxon>
        <taxon>Eurotiomycetes</taxon>
        <taxon>Chaetothyriomycetidae</taxon>
        <taxon>Chaetothyriales</taxon>
        <taxon>Chaetothyriales incertae sedis</taxon>
        <taxon>Neophaeococcomyces</taxon>
    </lineage>
</organism>
<protein>
    <submittedName>
        <fullName evidence="1">Uncharacterized protein</fullName>
    </submittedName>
</protein>
<gene>
    <name evidence="1" type="ORF">H2198_007323</name>
</gene>
<accession>A0ACC3A0F9</accession>
<evidence type="ECO:0000313" key="1">
    <source>
        <dbReference type="EMBL" id="KAJ9653481.1"/>
    </source>
</evidence>
<dbReference type="EMBL" id="JAPDRQ010000152">
    <property type="protein sequence ID" value="KAJ9653481.1"/>
    <property type="molecule type" value="Genomic_DNA"/>
</dbReference>